<evidence type="ECO:0000313" key="2">
    <source>
        <dbReference type="EMBL" id="OPX49914.1"/>
    </source>
</evidence>
<proteinExistence type="inferred from homology"/>
<organism evidence="2 3">
    <name type="scientific">Clostridium thermobutyricum DSM 4928</name>
    <dbReference type="NCBI Taxonomy" id="1121339"/>
    <lineage>
        <taxon>Bacteria</taxon>
        <taxon>Bacillati</taxon>
        <taxon>Bacillota</taxon>
        <taxon>Clostridia</taxon>
        <taxon>Eubacteriales</taxon>
        <taxon>Clostridiaceae</taxon>
        <taxon>Clostridium</taxon>
    </lineage>
</organism>
<dbReference type="EMBL" id="LTAY01000020">
    <property type="protein sequence ID" value="OPX49914.1"/>
    <property type="molecule type" value="Genomic_DNA"/>
</dbReference>
<dbReference type="OrthoDB" id="9795599at2"/>
<evidence type="ECO:0000256" key="1">
    <source>
        <dbReference type="ARBA" id="ARBA00010554"/>
    </source>
</evidence>
<reference evidence="2 3" key="1">
    <citation type="submission" date="2016-02" db="EMBL/GenBank/DDBJ databases">
        <title>Genome sequence of Clostridium thermobutyricum DSM 4928.</title>
        <authorList>
            <person name="Poehlein A."/>
            <person name="Daniel R."/>
        </authorList>
    </citation>
    <scope>NUCLEOTIDE SEQUENCE [LARGE SCALE GENOMIC DNA]</scope>
    <source>
        <strain evidence="2 3">DSM 4928</strain>
    </source>
</reference>
<dbReference type="PANTHER" id="PTHR35983">
    <property type="entry name" value="UPF0166 PROTEIN TM_0021"/>
    <property type="match status" value="1"/>
</dbReference>
<sequence>METEYTGKLIKIFIEGSDKYGHELLYKSIIEVLEKCEVSGATVIRGIEGFGEEKKIHEDFLEVLSRNLPIVIEVAVKNEKVDEVIEKLSKMITSGKIVIVDNVKMISFE</sequence>
<dbReference type="Proteomes" id="UP000191448">
    <property type="component" value="Unassembled WGS sequence"/>
</dbReference>
<dbReference type="InterPro" id="IPR011322">
    <property type="entry name" value="N-reg_PII-like_a/b"/>
</dbReference>
<evidence type="ECO:0000313" key="3">
    <source>
        <dbReference type="Proteomes" id="UP000191448"/>
    </source>
</evidence>
<accession>A0A1V4SYI5</accession>
<name>A0A1V4SYI5_9CLOT</name>
<dbReference type="Pfam" id="PF02641">
    <property type="entry name" value="DUF190"/>
    <property type="match status" value="1"/>
</dbReference>
<dbReference type="SUPFAM" id="SSF54913">
    <property type="entry name" value="GlnB-like"/>
    <property type="match status" value="1"/>
</dbReference>
<dbReference type="PANTHER" id="PTHR35983:SF1">
    <property type="entry name" value="UPF0166 PROTEIN TM_0021"/>
    <property type="match status" value="1"/>
</dbReference>
<dbReference type="AlphaFoldDB" id="A0A1V4SYI5"/>
<comment type="similarity">
    <text evidence="1">Belongs to the UPF0166 family.</text>
</comment>
<dbReference type="InterPro" id="IPR015867">
    <property type="entry name" value="N-reg_PII/ATP_PRibTrfase_C"/>
</dbReference>
<dbReference type="Gene3D" id="3.30.70.120">
    <property type="match status" value="1"/>
</dbReference>
<protein>
    <submittedName>
        <fullName evidence="2">Nitrogen regulatory protein P-II</fullName>
    </submittedName>
</protein>
<gene>
    <name evidence="2" type="ORF">CLTHE_03930</name>
</gene>
<dbReference type="RefSeq" id="WP_002596533.1">
    <property type="nucleotide sequence ID" value="NZ_LTAY01000020.1"/>
</dbReference>
<comment type="caution">
    <text evidence="2">The sequence shown here is derived from an EMBL/GenBank/DDBJ whole genome shotgun (WGS) entry which is preliminary data.</text>
</comment>
<dbReference type="InterPro" id="IPR003793">
    <property type="entry name" value="UPF0166"/>
</dbReference>